<reference evidence="1 2" key="1">
    <citation type="submission" date="2018-08" db="EMBL/GenBank/DDBJ databases">
        <title>A genome reference for cultivated species of the human gut microbiota.</title>
        <authorList>
            <person name="Zou Y."/>
            <person name="Xue W."/>
            <person name="Luo G."/>
        </authorList>
    </citation>
    <scope>NUCLEOTIDE SEQUENCE [LARGE SCALE GENOMIC DNA]</scope>
    <source>
        <strain evidence="1 2">TF05-12AC</strain>
    </source>
</reference>
<dbReference type="Proteomes" id="UP000260828">
    <property type="component" value="Unassembled WGS sequence"/>
</dbReference>
<dbReference type="RefSeq" id="WP_117546496.1">
    <property type="nucleotide sequence ID" value="NZ_QVME01000004.1"/>
</dbReference>
<sequence length="146" mass="16924">MKEKTATIIGHRQCTGLDTEKLRKAIEDLIQKGVCNFLNGGMGSFDWTCARIVHEMREKYPQIRSYLVIPYLSFRILEPQYFDEVIYPEGFEKYHFKAAIVKRNQYLVDHSSYALCFVTHHWGGAAKTYQRAVKKGLTILNLGEMV</sequence>
<proteinExistence type="predicted"/>
<dbReference type="Gene3D" id="3.40.50.450">
    <property type="match status" value="1"/>
</dbReference>
<dbReference type="EMBL" id="QVME01000004">
    <property type="protein sequence ID" value="RGE67616.1"/>
    <property type="molecule type" value="Genomic_DNA"/>
</dbReference>
<dbReference type="Pfam" id="PF06908">
    <property type="entry name" value="YpsA"/>
    <property type="match status" value="1"/>
</dbReference>
<dbReference type="SUPFAM" id="SSF102405">
    <property type="entry name" value="MCP/YpsA-like"/>
    <property type="match status" value="1"/>
</dbReference>
<gene>
    <name evidence="1" type="ORF">DXC40_08930</name>
</gene>
<protein>
    <submittedName>
        <fullName evidence="1">DUF1273 family protein</fullName>
    </submittedName>
</protein>
<evidence type="ECO:0000313" key="1">
    <source>
        <dbReference type="EMBL" id="RGE67616.1"/>
    </source>
</evidence>
<evidence type="ECO:0000313" key="2">
    <source>
        <dbReference type="Proteomes" id="UP000260828"/>
    </source>
</evidence>
<name>A0A3E3IKM6_9FIRM</name>
<accession>A0A3E3IKM6</accession>
<dbReference type="InterPro" id="IPR010697">
    <property type="entry name" value="YspA"/>
</dbReference>
<comment type="caution">
    <text evidence="1">The sequence shown here is derived from an EMBL/GenBank/DDBJ whole genome shotgun (WGS) entry which is preliminary data.</text>
</comment>
<dbReference type="AlphaFoldDB" id="A0A3E3IKM6"/>
<organism evidence="1 2">
    <name type="scientific">Anaerotruncus colihominis</name>
    <dbReference type="NCBI Taxonomy" id="169435"/>
    <lineage>
        <taxon>Bacteria</taxon>
        <taxon>Bacillati</taxon>
        <taxon>Bacillota</taxon>
        <taxon>Clostridia</taxon>
        <taxon>Eubacteriales</taxon>
        <taxon>Oscillospiraceae</taxon>
        <taxon>Anaerotruncus</taxon>
    </lineage>
</organism>